<proteinExistence type="predicted"/>
<feature type="transmembrane region" description="Helical" evidence="1">
    <location>
        <begin position="83"/>
        <end position="103"/>
    </location>
</feature>
<keyword evidence="1" id="KW-1133">Transmembrane helix</keyword>
<evidence type="ECO:0000313" key="3">
    <source>
        <dbReference type="Proteomes" id="UP001315967"/>
    </source>
</evidence>
<evidence type="ECO:0000313" key="2">
    <source>
        <dbReference type="EMBL" id="UUX33792.1"/>
    </source>
</evidence>
<feature type="transmembrane region" description="Helical" evidence="1">
    <location>
        <begin position="7"/>
        <end position="28"/>
    </location>
</feature>
<feature type="transmembrane region" description="Helical" evidence="1">
    <location>
        <begin position="34"/>
        <end position="52"/>
    </location>
</feature>
<dbReference type="Proteomes" id="UP001315967">
    <property type="component" value="Chromosome"/>
</dbReference>
<dbReference type="RefSeq" id="WP_313793294.1">
    <property type="nucleotide sequence ID" value="NZ_CP102453.1"/>
</dbReference>
<name>A0ABY5P521_9LACT</name>
<keyword evidence="1" id="KW-0472">Membrane</keyword>
<keyword evidence="3" id="KW-1185">Reference proteome</keyword>
<reference evidence="2 3" key="1">
    <citation type="submission" date="2022-08" db="EMBL/GenBank/DDBJ databases">
        <title>Aerococcaceae sp. nov isolated from spoiled eye mask.</title>
        <authorList>
            <person name="Zhou G."/>
            <person name="Xie X.-B."/>
            <person name="Shi Q.-S."/>
            <person name="Wang Y.-S."/>
            <person name="Wen X."/>
            <person name="Peng H."/>
            <person name="Yang X.-J."/>
            <person name="Tao H.-B."/>
            <person name="Huang X.-M."/>
        </authorList>
    </citation>
    <scope>NUCLEOTIDE SEQUENCE [LARGE SCALE GENOMIC DNA]</scope>
    <source>
        <strain evidence="3">DM20194951</strain>
    </source>
</reference>
<gene>
    <name evidence="2" type="ORF">NRE15_13015</name>
</gene>
<dbReference type="EMBL" id="CP102453">
    <property type="protein sequence ID" value="UUX33792.1"/>
    <property type="molecule type" value="Genomic_DNA"/>
</dbReference>
<sequence>MHQLFSILIYSFIIAYAVLTLIAAFMDIRLNGFFYWHVFYFIAAIGLLIALLPNIPNWGLPLALGLLVVVAILNGYLTNSLQWSHIAIRTIISLIVAYGWMLLK</sequence>
<protein>
    <submittedName>
        <fullName evidence="2">Uncharacterized protein</fullName>
    </submittedName>
</protein>
<keyword evidence="1" id="KW-0812">Transmembrane</keyword>
<evidence type="ECO:0000256" key="1">
    <source>
        <dbReference type="SAM" id="Phobius"/>
    </source>
</evidence>
<feature type="transmembrane region" description="Helical" evidence="1">
    <location>
        <begin position="59"/>
        <end position="77"/>
    </location>
</feature>
<accession>A0ABY5P521</accession>
<organism evidence="2 3">
    <name type="scientific">Fundicoccus culcitae</name>
    <dbReference type="NCBI Taxonomy" id="2969821"/>
    <lineage>
        <taxon>Bacteria</taxon>
        <taxon>Bacillati</taxon>
        <taxon>Bacillota</taxon>
        <taxon>Bacilli</taxon>
        <taxon>Lactobacillales</taxon>
        <taxon>Aerococcaceae</taxon>
        <taxon>Fundicoccus</taxon>
    </lineage>
</organism>